<dbReference type="InterPro" id="IPR012341">
    <property type="entry name" value="6hp_glycosidase-like_sf"/>
</dbReference>
<evidence type="ECO:0000313" key="2">
    <source>
        <dbReference type="EMBL" id="GAA1532102.1"/>
    </source>
</evidence>
<protein>
    <recommendedName>
        <fullName evidence="1">GH15-like domain-containing protein</fullName>
    </recommendedName>
</protein>
<accession>A0ABN2B1M7</accession>
<keyword evidence="3" id="KW-1185">Reference proteome</keyword>
<feature type="domain" description="GH15-like" evidence="1">
    <location>
        <begin position="7"/>
        <end position="268"/>
    </location>
</feature>
<gene>
    <name evidence="2" type="ORF">GCM10009827_057370</name>
</gene>
<dbReference type="SUPFAM" id="SSF48208">
    <property type="entry name" value="Six-hairpin glycosidases"/>
    <property type="match status" value="1"/>
</dbReference>
<dbReference type="Pfam" id="PF00723">
    <property type="entry name" value="Glyco_hydro_15"/>
    <property type="match status" value="1"/>
</dbReference>
<dbReference type="EMBL" id="BAAAQD010000012">
    <property type="protein sequence ID" value="GAA1532102.1"/>
    <property type="molecule type" value="Genomic_DNA"/>
</dbReference>
<name>A0ABN2B1M7_9ACTN</name>
<sequence>MRDLIEHSIKVITREQAPSGAYPACSSFAVYGYAWLRDGAFVAESMRAHGIADGARAFHEWTARVLTDRAERIEAVVAALTAGEEIDQARFLPTRYTLDGADGSESWWDFQLDGYGTWLWALQRHLDGSTDHAFAGAVTLTVRYLCAAWRLPCYDWWEEHAEQVHVATLASVEAGLRAALRTGLLADGDAGTASSTADAIAAVIAADGSVDGRLRKWLGSDAVDGSLLAAVAPFRLADDATARRTVAAVERDLLDDGGVHRFRADVFYGGGRWPVLAGLLGQSYLRLGRPGDARRQLAWIAGTAADNGDLPEQVSDRLLHPQQRQEWLERWGPVATPLLWSHAAYLSLAAELGVTL</sequence>
<dbReference type="PANTHER" id="PTHR31616:SF0">
    <property type="entry name" value="GLUCAN 1,4-ALPHA-GLUCOSIDASE"/>
    <property type="match status" value="1"/>
</dbReference>
<dbReference type="PANTHER" id="PTHR31616">
    <property type="entry name" value="TREHALASE"/>
    <property type="match status" value="1"/>
</dbReference>
<dbReference type="Gene3D" id="1.50.10.10">
    <property type="match status" value="1"/>
</dbReference>
<dbReference type="InterPro" id="IPR008928">
    <property type="entry name" value="6-hairpin_glycosidase_sf"/>
</dbReference>
<proteinExistence type="predicted"/>
<evidence type="ECO:0000259" key="1">
    <source>
        <dbReference type="Pfam" id="PF00723"/>
    </source>
</evidence>
<dbReference type="Proteomes" id="UP001501470">
    <property type="component" value="Unassembled WGS sequence"/>
</dbReference>
<dbReference type="RefSeq" id="WP_344505340.1">
    <property type="nucleotide sequence ID" value="NZ_BAAAQD010000012.1"/>
</dbReference>
<dbReference type="InterPro" id="IPR011613">
    <property type="entry name" value="GH15-like"/>
</dbReference>
<comment type="caution">
    <text evidence="2">The sequence shown here is derived from an EMBL/GenBank/DDBJ whole genome shotgun (WGS) entry which is preliminary data.</text>
</comment>
<evidence type="ECO:0000313" key="3">
    <source>
        <dbReference type="Proteomes" id="UP001501470"/>
    </source>
</evidence>
<organism evidence="2 3">
    <name type="scientific">Dactylosporangium maewongense</name>
    <dbReference type="NCBI Taxonomy" id="634393"/>
    <lineage>
        <taxon>Bacteria</taxon>
        <taxon>Bacillati</taxon>
        <taxon>Actinomycetota</taxon>
        <taxon>Actinomycetes</taxon>
        <taxon>Micromonosporales</taxon>
        <taxon>Micromonosporaceae</taxon>
        <taxon>Dactylosporangium</taxon>
    </lineage>
</organism>
<reference evidence="2 3" key="1">
    <citation type="journal article" date="2019" name="Int. J. Syst. Evol. Microbiol.">
        <title>The Global Catalogue of Microorganisms (GCM) 10K type strain sequencing project: providing services to taxonomists for standard genome sequencing and annotation.</title>
        <authorList>
            <consortium name="The Broad Institute Genomics Platform"/>
            <consortium name="The Broad Institute Genome Sequencing Center for Infectious Disease"/>
            <person name="Wu L."/>
            <person name="Ma J."/>
        </authorList>
    </citation>
    <scope>NUCLEOTIDE SEQUENCE [LARGE SCALE GENOMIC DNA]</scope>
    <source>
        <strain evidence="2 3">JCM 15933</strain>
    </source>
</reference>